<keyword evidence="9" id="KW-1185">Reference proteome</keyword>
<keyword evidence="5" id="KW-0408">Iron</keyword>
<dbReference type="InterPro" id="IPR036318">
    <property type="entry name" value="FAD-bd_PCMH-like_sf"/>
</dbReference>
<dbReference type="PANTHER" id="PTHR45444">
    <property type="entry name" value="XANTHINE DEHYDROGENASE"/>
    <property type="match status" value="1"/>
</dbReference>
<evidence type="ECO:0000256" key="4">
    <source>
        <dbReference type="ARBA" id="ARBA00023002"/>
    </source>
</evidence>
<dbReference type="Gene3D" id="3.30.390.50">
    <property type="entry name" value="CO dehydrogenase flavoprotein, C-terminal domain"/>
    <property type="match status" value="1"/>
</dbReference>
<name>A0A063Y1G3_9GAMM</name>
<dbReference type="PROSITE" id="PS51387">
    <property type="entry name" value="FAD_PCMH"/>
    <property type="match status" value="1"/>
</dbReference>
<dbReference type="Pfam" id="PF00941">
    <property type="entry name" value="FAD_binding_5"/>
    <property type="match status" value="1"/>
</dbReference>
<dbReference type="OrthoDB" id="9775084at2"/>
<dbReference type="Proteomes" id="UP000027318">
    <property type="component" value="Unassembled WGS sequence"/>
</dbReference>
<evidence type="ECO:0000256" key="1">
    <source>
        <dbReference type="ARBA" id="ARBA00022630"/>
    </source>
</evidence>
<dbReference type="PANTHER" id="PTHR45444:SF3">
    <property type="entry name" value="XANTHINE DEHYDROGENASE"/>
    <property type="match status" value="1"/>
</dbReference>
<dbReference type="Gene3D" id="3.30.43.10">
    <property type="entry name" value="Uridine Diphospho-n-acetylenolpyruvylglucosamine Reductase, domain 2"/>
    <property type="match status" value="1"/>
</dbReference>
<dbReference type="InterPro" id="IPR012175">
    <property type="entry name" value="Xanth_DH_ssu_bac"/>
</dbReference>
<reference evidence="8 9" key="1">
    <citation type="journal article" date="2005" name="Int. J. Syst. Evol. Microbiol.">
        <title>Nitrincola lacisaponensis gen. nov., sp. nov., a novel alkaliphilic bacterium isolated from an alkaline, saline lake.</title>
        <authorList>
            <person name="Dimitriu P.A."/>
            <person name="Shukla S.K."/>
            <person name="Conradt J."/>
            <person name="Marquez M.C."/>
            <person name="Ventosa A."/>
            <person name="Maglia A."/>
            <person name="Peyton B.M."/>
            <person name="Pinkart H.C."/>
            <person name="Mormile M.R."/>
        </authorList>
    </citation>
    <scope>NUCLEOTIDE SEQUENCE [LARGE SCALE GENOMIC DNA]</scope>
    <source>
        <strain evidence="8 9">4CA</strain>
    </source>
</reference>
<evidence type="ECO:0000256" key="2">
    <source>
        <dbReference type="ARBA" id="ARBA00022723"/>
    </source>
</evidence>
<dbReference type="PROSITE" id="PS51085">
    <property type="entry name" value="2FE2S_FER_2"/>
    <property type="match status" value="1"/>
</dbReference>
<dbReference type="InterPro" id="IPR016166">
    <property type="entry name" value="FAD-bd_PCMH"/>
</dbReference>
<dbReference type="SMART" id="SM01092">
    <property type="entry name" value="CO_deh_flav_C"/>
    <property type="match status" value="1"/>
</dbReference>
<keyword evidence="3" id="KW-0274">FAD</keyword>
<dbReference type="InterPro" id="IPR006058">
    <property type="entry name" value="2Fe2S_fd_BS"/>
</dbReference>
<dbReference type="InterPro" id="IPR016208">
    <property type="entry name" value="Ald_Oxase/xanthine_DH-like"/>
</dbReference>
<dbReference type="InterPro" id="IPR002346">
    <property type="entry name" value="Mopterin_DH_FAD-bd"/>
</dbReference>
<dbReference type="GO" id="GO:0004854">
    <property type="term" value="F:xanthine dehydrogenase activity"/>
    <property type="evidence" value="ECO:0007669"/>
    <property type="project" value="InterPro"/>
</dbReference>
<dbReference type="CDD" id="cd00207">
    <property type="entry name" value="fer2"/>
    <property type="match status" value="1"/>
</dbReference>
<dbReference type="SUPFAM" id="SSF47741">
    <property type="entry name" value="CO dehydrogenase ISP C-domain like"/>
    <property type="match status" value="1"/>
</dbReference>
<dbReference type="InterPro" id="IPR036884">
    <property type="entry name" value="2Fe-2S-bd_dom_sf"/>
</dbReference>
<dbReference type="InterPro" id="IPR001041">
    <property type="entry name" value="2Fe-2S_ferredoxin-type"/>
</dbReference>
<dbReference type="RefSeq" id="WP_036544135.1">
    <property type="nucleotide sequence ID" value="NZ_JMSZ01000016.1"/>
</dbReference>
<dbReference type="Gene3D" id="3.30.465.10">
    <property type="match status" value="1"/>
</dbReference>
<keyword evidence="1" id="KW-0285">Flavoprotein</keyword>
<dbReference type="InterPro" id="IPR014307">
    <property type="entry name" value="Xanthine_DH_ssu"/>
</dbReference>
<comment type="caution">
    <text evidence="8">The sequence shown here is derived from an EMBL/GenBank/DDBJ whole genome shotgun (WGS) entry which is preliminary data.</text>
</comment>
<dbReference type="GO" id="GO:0071949">
    <property type="term" value="F:FAD binding"/>
    <property type="evidence" value="ECO:0007669"/>
    <property type="project" value="InterPro"/>
</dbReference>
<dbReference type="InterPro" id="IPR036683">
    <property type="entry name" value="CO_DH_flav_C_dom_sf"/>
</dbReference>
<organism evidence="8 9">
    <name type="scientific">Nitrincola lacisaponensis</name>
    <dbReference type="NCBI Taxonomy" id="267850"/>
    <lineage>
        <taxon>Bacteria</taxon>
        <taxon>Pseudomonadati</taxon>
        <taxon>Pseudomonadota</taxon>
        <taxon>Gammaproteobacteria</taxon>
        <taxon>Oceanospirillales</taxon>
        <taxon>Oceanospirillaceae</taxon>
        <taxon>Nitrincola</taxon>
    </lineage>
</organism>
<dbReference type="GO" id="GO:0005506">
    <property type="term" value="F:iron ion binding"/>
    <property type="evidence" value="ECO:0007669"/>
    <property type="project" value="InterPro"/>
</dbReference>
<dbReference type="InterPro" id="IPR012675">
    <property type="entry name" value="Beta-grasp_dom_sf"/>
</dbReference>
<evidence type="ECO:0000256" key="5">
    <source>
        <dbReference type="ARBA" id="ARBA00023004"/>
    </source>
</evidence>
<evidence type="ECO:0000313" key="8">
    <source>
        <dbReference type="EMBL" id="KDE40168.1"/>
    </source>
</evidence>
<dbReference type="InterPro" id="IPR016167">
    <property type="entry name" value="FAD-bd_PCMH_sub1"/>
</dbReference>
<feature type="domain" description="2Fe-2S ferredoxin-type" evidence="6">
    <location>
        <begin position="1"/>
        <end position="84"/>
    </location>
</feature>
<dbReference type="STRING" id="267850.ADINL_0760"/>
<accession>A0A063Y1G3</accession>
<dbReference type="InterPro" id="IPR002888">
    <property type="entry name" value="2Fe-2S-bd"/>
</dbReference>
<dbReference type="Gene3D" id="3.10.20.30">
    <property type="match status" value="1"/>
</dbReference>
<sequence>MQFMLNQTLIQVDECAPDTTLLEYLRTHLVQRGTKEGCASGDCGVCTVVLAEPDANGLRYRAINSCITFLGAVDACQVITVEGLSQSTDQLHPVQQALVDQHASQCGFCTPGFVMSLFALTHQPDASSSDNPLLQIHQALGGNLCRCTGYRPIIDAARSLLKNPQPDQFDAQTGSIRQQLTAAQASDTGDITLQQGNEAFFAQPRDSQSLLKLMARYPDARLVAGATDLALETTQQLRPLPRLISTRRVAEMRRIEEQDEALVIGAAVTYSEAEAALTAAFPPLAGLLHRLGSLQVRNQGTLGGNIANASPIGDMPPVLLALNARLRIRDPQGVTEIAIDDFFTGYRQTRLPAGGFIEALILPRLQPDSLLRIYKLSKRLDDDISAVCLAIHLKRHQGRILEARLGFGGMAATPARAYQAEAALQGQTFTADGIQAAQQALTQDFSPLTDVRASAEYRLRSAANLLLRAVLEDQQQHSLEVSHYAHTD</sequence>
<dbReference type="EMBL" id="JMSZ01000016">
    <property type="protein sequence ID" value="KDE40168.1"/>
    <property type="molecule type" value="Genomic_DNA"/>
</dbReference>
<dbReference type="Pfam" id="PF01799">
    <property type="entry name" value="Fer2_2"/>
    <property type="match status" value="1"/>
</dbReference>
<dbReference type="SUPFAM" id="SSF54292">
    <property type="entry name" value="2Fe-2S ferredoxin-like"/>
    <property type="match status" value="1"/>
</dbReference>
<keyword evidence="4" id="KW-0560">Oxidoreductase</keyword>
<dbReference type="PATRIC" id="fig|267850.7.peg.754"/>
<evidence type="ECO:0000313" key="9">
    <source>
        <dbReference type="Proteomes" id="UP000027318"/>
    </source>
</evidence>
<evidence type="ECO:0000259" key="7">
    <source>
        <dbReference type="PROSITE" id="PS51387"/>
    </source>
</evidence>
<dbReference type="InterPro" id="IPR016169">
    <property type="entry name" value="FAD-bd_PCMH_sub2"/>
</dbReference>
<feature type="domain" description="FAD-binding PCMH-type" evidence="7">
    <location>
        <begin position="193"/>
        <end position="367"/>
    </location>
</feature>
<gene>
    <name evidence="8" type="ORF">ADINL_0760</name>
</gene>
<evidence type="ECO:0000259" key="6">
    <source>
        <dbReference type="PROSITE" id="PS51085"/>
    </source>
</evidence>
<dbReference type="NCBIfam" id="TIGR02963">
    <property type="entry name" value="xanthine_xdhA"/>
    <property type="match status" value="1"/>
</dbReference>
<dbReference type="Pfam" id="PF00111">
    <property type="entry name" value="Fer2"/>
    <property type="match status" value="1"/>
</dbReference>
<dbReference type="SUPFAM" id="SSF56176">
    <property type="entry name" value="FAD-binding/transporter-associated domain-like"/>
    <property type="match status" value="1"/>
</dbReference>
<dbReference type="PROSITE" id="PS00197">
    <property type="entry name" value="2FE2S_FER_1"/>
    <property type="match status" value="1"/>
</dbReference>
<keyword evidence="2" id="KW-0479">Metal-binding</keyword>
<dbReference type="SUPFAM" id="SSF55447">
    <property type="entry name" value="CO dehydrogenase flavoprotein C-terminal domain-like"/>
    <property type="match status" value="1"/>
</dbReference>
<dbReference type="InterPro" id="IPR005107">
    <property type="entry name" value="CO_DH_flav_C"/>
</dbReference>
<proteinExistence type="predicted"/>
<dbReference type="Gene3D" id="1.10.150.120">
    <property type="entry name" value="[2Fe-2S]-binding domain"/>
    <property type="match status" value="1"/>
</dbReference>
<dbReference type="Pfam" id="PF03450">
    <property type="entry name" value="CO_deh_flav_C"/>
    <property type="match status" value="1"/>
</dbReference>
<dbReference type="PIRSF" id="PIRSF036557">
    <property type="entry name" value="XdhA_RC"/>
    <property type="match status" value="1"/>
</dbReference>
<protein>
    <submittedName>
        <fullName evidence="8">Xanthine dehydrogenase, iron-sulfur cluster and FAD-binding subunit A</fullName>
    </submittedName>
</protein>
<evidence type="ECO:0000256" key="3">
    <source>
        <dbReference type="ARBA" id="ARBA00022827"/>
    </source>
</evidence>
<dbReference type="InterPro" id="IPR036010">
    <property type="entry name" value="2Fe-2S_ferredoxin-like_sf"/>
</dbReference>
<dbReference type="AlphaFoldDB" id="A0A063Y1G3"/>
<dbReference type="GO" id="GO:0051537">
    <property type="term" value="F:2 iron, 2 sulfur cluster binding"/>
    <property type="evidence" value="ECO:0007669"/>
    <property type="project" value="InterPro"/>
</dbReference>